<dbReference type="SUPFAM" id="SSF81324">
    <property type="entry name" value="Voltage-gated potassium channels"/>
    <property type="match status" value="1"/>
</dbReference>
<proteinExistence type="predicted"/>
<dbReference type="Proteomes" id="UP000699462">
    <property type="component" value="Unassembled WGS sequence"/>
</dbReference>
<accession>A0A8T0DDI1</accession>
<dbReference type="Gene3D" id="1.10.287.70">
    <property type="match status" value="1"/>
</dbReference>
<protein>
    <recommendedName>
        <fullName evidence="4">Potassium channel domain-containing protein</fullName>
    </recommendedName>
</protein>
<dbReference type="AlphaFoldDB" id="A0A8T0DDI1"/>
<evidence type="ECO:0000313" key="2">
    <source>
        <dbReference type="EMBL" id="KAF8565885.1"/>
    </source>
</evidence>
<name>A0A8T0DDI1_9TREM</name>
<comment type="caution">
    <text evidence="2">The sequence shown here is derived from an EMBL/GenBank/DDBJ whole genome shotgun (WGS) entry which is preliminary data.</text>
</comment>
<keyword evidence="1" id="KW-1133">Transmembrane helix</keyword>
<evidence type="ECO:0008006" key="4">
    <source>
        <dbReference type="Google" id="ProtNLM"/>
    </source>
</evidence>
<dbReference type="OrthoDB" id="6277993at2759"/>
<evidence type="ECO:0000313" key="3">
    <source>
        <dbReference type="Proteomes" id="UP000699462"/>
    </source>
</evidence>
<reference evidence="2 3" key="1">
    <citation type="submission" date="2019-07" db="EMBL/GenBank/DDBJ databases">
        <title>Annotation for the trematode Paragonimus westermani.</title>
        <authorList>
            <person name="Choi Y.-J."/>
        </authorList>
    </citation>
    <scope>NUCLEOTIDE SEQUENCE [LARGE SCALE GENOMIC DNA]</scope>
    <source>
        <strain evidence="2">180907_Pwestermani</strain>
    </source>
</reference>
<feature type="transmembrane region" description="Helical" evidence="1">
    <location>
        <begin position="68"/>
        <end position="89"/>
    </location>
</feature>
<evidence type="ECO:0000256" key="1">
    <source>
        <dbReference type="SAM" id="Phobius"/>
    </source>
</evidence>
<gene>
    <name evidence="2" type="ORF">P879_07801</name>
</gene>
<keyword evidence="3" id="KW-1185">Reference proteome</keyword>
<dbReference type="EMBL" id="JTDF01005912">
    <property type="protein sequence ID" value="KAF8565885.1"/>
    <property type="molecule type" value="Genomic_DNA"/>
</dbReference>
<keyword evidence="1" id="KW-0812">Transmembrane</keyword>
<keyword evidence="1" id="KW-0472">Membrane</keyword>
<organism evidence="2 3">
    <name type="scientific">Paragonimus westermani</name>
    <dbReference type="NCBI Taxonomy" id="34504"/>
    <lineage>
        <taxon>Eukaryota</taxon>
        <taxon>Metazoa</taxon>
        <taxon>Spiralia</taxon>
        <taxon>Lophotrochozoa</taxon>
        <taxon>Platyhelminthes</taxon>
        <taxon>Trematoda</taxon>
        <taxon>Digenea</taxon>
        <taxon>Plagiorchiida</taxon>
        <taxon>Troglotremata</taxon>
        <taxon>Troglotrematidae</taxon>
        <taxon>Paragonimus</taxon>
    </lineage>
</organism>
<sequence>MDADFSHGGLPMNSLESTNNLPSLHQCVSQQCNNCAAAAGHDLTNSSSSRHVTLSHRDTLVYYGRTPLLVFFLAYMVMVFLAGVCFHKLELPVEQLERSRLHAAQIVFLKTHHCVTAKELYMFVQYVIQLSRTGIQASEVKNLSHYDSIEIPADSFKHFTSPWFYEAGEAIADIAREELQEEERWTGNWNLDQAIFFGMTVITTIGEFIT</sequence>